<dbReference type="EMBL" id="DS113220">
    <property type="protein sequence ID" value="EAY18255.1"/>
    <property type="molecule type" value="Genomic_DNA"/>
</dbReference>
<dbReference type="GO" id="GO:0016567">
    <property type="term" value="P:protein ubiquitination"/>
    <property type="evidence" value="ECO:0000318"/>
    <property type="project" value="GO_Central"/>
</dbReference>
<feature type="repeat" description="TPR" evidence="2">
    <location>
        <begin position="357"/>
        <end position="390"/>
    </location>
</feature>
<dbReference type="Proteomes" id="UP000001542">
    <property type="component" value="Unassembled WGS sequence"/>
</dbReference>
<dbReference type="PROSITE" id="PS50005">
    <property type="entry name" value="TPR"/>
    <property type="match status" value="2"/>
</dbReference>
<dbReference type="PANTHER" id="PTHR12558:SF45">
    <property type="entry name" value="CHROMOSOME UNDETERMINED SCAFFOLD_12, WHOLE GENOME SHOTGUN SEQUENCE"/>
    <property type="match status" value="1"/>
</dbReference>
<evidence type="ECO:0000313" key="3">
    <source>
        <dbReference type="EMBL" id="EAY18255.1"/>
    </source>
</evidence>
<dbReference type="InterPro" id="IPR011990">
    <property type="entry name" value="TPR-like_helical_dom_sf"/>
</dbReference>
<dbReference type="Pfam" id="PF14559">
    <property type="entry name" value="TPR_19"/>
    <property type="match status" value="1"/>
</dbReference>
<evidence type="ECO:0000256" key="2">
    <source>
        <dbReference type="PROSITE-ProRule" id="PRU00339"/>
    </source>
</evidence>
<name>A2DMN4_TRIV3</name>
<keyword evidence="4" id="KW-1185">Reference proteome</keyword>
<dbReference type="SMART" id="SM00028">
    <property type="entry name" value="TPR"/>
    <property type="match status" value="4"/>
</dbReference>
<dbReference type="PANTHER" id="PTHR12558">
    <property type="entry name" value="CELL DIVISION CYCLE 16,23,27"/>
    <property type="match status" value="1"/>
</dbReference>
<dbReference type="AlphaFoldDB" id="A2DMN4"/>
<evidence type="ECO:0000256" key="1">
    <source>
        <dbReference type="ARBA" id="ARBA00022803"/>
    </source>
</evidence>
<keyword evidence="1 2" id="KW-0802">TPR repeat</keyword>
<dbReference type="VEuPathDB" id="TrichDB:TVAGG3_0059870"/>
<reference evidence="3" key="2">
    <citation type="journal article" date="2007" name="Science">
        <title>Draft genome sequence of the sexually transmitted pathogen Trichomonas vaginalis.</title>
        <authorList>
            <person name="Carlton J.M."/>
            <person name="Hirt R.P."/>
            <person name="Silva J.C."/>
            <person name="Delcher A.L."/>
            <person name="Schatz M."/>
            <person name="Zhao Q."/>
            <person name="Wortman J.R."/>
            <person name="Bidwell S.L."/>
            <person name="Alsmark U.C.M."/>
            <person name="Besteiro S."/>
            <person name="Sicheritz-Ponten T."/>
            <person name="Noel C.J."/>
            <person name="Dacks J.B."/>
            <person name="Foster P.G."/>
            <person name="Simillion C."/>
            <person name="Van de Peer Y."/>
            <person name="Miranda-Saavedra D."/>
            <person name="Barton G.J."/>
            <person name="Westrop G.D."/>
            <person name="Mueller S."/>
            <person name="Dessi D."/>
            <person name="Fiori P.L."/>
            <person name="Ren Q."/>
            <person name="Paulsen I."/>
            <person name="Zhang H."/>
            <person name="Bastida-Corcuera F.D."/>
            <person name="Simoes-Barbosa A."/>
            <person name="Brown M.T."/>
            <person name="Hayes R.D."/>
            <person name="Mukherjee M."/>
            <person name="Okumura C.Y."/>
            <person name="Schneider R."/>
            <person name="Smith A.J."/>
            <person name="Vanacova S."/>
            <person name="Villalvazo M."/>
            <person name="Haas B.J."/>
            <person name="Pertea M."/>
            <person name="Feldblyum T.V."/>
            <person name="Utterback T.R."/>
            <person name="Shu C.L."/>
            <person name="Osoegawa K."/>
            <person name="de Jong P.J."/>
            <person name="Hrdy I."/>
            <person name="Horvathova L."/>
            <person name="Zubacova Z."/>
            <person name="Dolezal P."/>
            <person name="Malik S.B."/>
            <person name="Logsdon J.M. Jr."/>
            <person name="Henze K."/>
            <person name="Gupta A."/>
            <person name="Wang C.C."/>
            <person name="Dunne R.L."/>
            <person name="Upcroft J.A."/>
            <person name="Upcroft P."/>
            <person name="White O."/>
            <person name="Salzberg S.L."/>
            <person name="Tang P."/>
            <person name="Chiu C.-H."/>
            <person name="Lee Y.-S."/>
            <person name="Embley T.M."/>
            <person name="Coombs G.H."/>
            <person name="Mottram J.C."/>
            <person name="Tachezy J."/>
            <person name="Fraser-Liggett C.M."/>
            <person name="Johnson P.J."/>
        </authorList>
    </citation>
    <scope>NUCLEOTIDE SEQUENCE [LARGE SCALE GENOMIC DNA]</scope>
    <source>
        <strain evidence="3">G3</strain>
    </source>
</reference>
<dbReference type="OrthoDB" id="10006270at2759"/>
<dbReference type="SUPFAM" id="SSF48452">
    <property type="entry name" value="TPR-like"/>
    <property type="match status" value="1"/>
</dbReference>
<dbReference type="InterPro" id="IPR019734">
    <property type="entry name" value="TPR_rpt"/>
</dbReference>
<dbReference type="Gene3D" id="1.25.40.10">
    <property type="entry name" value="Tetratricopeptide repeat domain"/>
    <property type="match status" value="1"/>
</dbReference>
<dbReference type="VEuPathDB" id="TrichDB:TVAG_253670"/>
<dbReference type="RefSeq" id="XP_001579241.1">
    <property type="nucleotide sequence ID" value="XM_001579191.1"/>
</dbReference>
<dbReference type="InParanoid" id="A2DMN4"/>
<protein>
    <submittedName>
        <fullName evidence="3">TPR Domain containing protein</fullName>
    </submittedName>
</protein>
<dbReference type="KEGG" id="tva:5463751"/>
<dbReference type="GO" id="GO:0045842">
    <property type="term" value="P:positive regulation of mitotic metaphase/anaphase transition"/>
    <property type="evidence" value="ECO:0000318"/>
    <property type="project" value="GO_Central"/>
</dbReference>
<dbReference type="OMA" id="NDIRCLQ"/>
<gene>
    <name evidence="3" type="ORF">TVAG_253670</name>
</gene>
<proteinExistence type="predicted"/>
<reference evidence="3" key="1">
    <citation type="submission" date="2006-10" db="EMBL/GenBank/DDBJ databases">
        <authorList>
            <person name="Amadeo P."/>
            <person name="Zhao Q."/>
            <person name="Wortman J."/>
            <person name="Fraser-Liggett C."/>
            <person name="Carlton J."/>
        </authorList>
    </citation>
    <scope>NUCLEOTIDE SEQUENCE</scope>
    <source>
        <strain evidence="3">G3</strain>
    </source>
</reference>
<dbReference type="SMR" id="A2DMN4"/>
<sequence length="465" mass="53217">MATISDFTSKFINLLTTDTEEIKDEVEFCRSLFINRKYHRLILYIDDRKNENKFDTLVNYWYMLSLLKLKRYKDCEIYLNSISEGEEETEPKYLYVRGLLLLKQMDFGYCGKYLQDSFVADPTFYDPINKLLSHHLLSESLLSSLIYKDKNNSKISEQIHSIAVNSWLFEGDANSAFESASKLLKENPSSDKAITAFVSACMALGKSHDLFVVAQRLLETTPDSYLASFAAGCHVAMSGRSDAARSLLWFTLKRMPSFAPAWLAYAMTYKNDNDNRMALSVIMTAARAFPKLNLLHLWAAYFCVQSNDFALALAHLQMCRPSGYVYNEVGCILMKNGRISDALKAFQKAIVAKDVCNAYIINAATCYRRNNNFIEAERLYREAIQKEPDNLTCLIGLAFTLQLMDKREEAYKMYFRAITIDPDNAFANEMLSNLGSDLASDQLANEDEDPRFYEKFAEFMKENAD</sequence>
<evidence type="ECO:0000313" key="4">
    <source>
        <dbReference type="Proteomes" id="UP000001542"/>
    </source>
</evidence>
<organism evidence="3 4">
    <name type="scientific">Trichomonas vaginalis (strain ATCC PRA-98 / G3)</name>
    <dbReference type="NCBI Taxonomy" id="412133"/>
    <lineage>
        <taxon>Eukaryota</taxon>
        <taxon>Metamonada</taxon>
        <taxon>Parabasalia</taxon>
        <taxon>Trichomonadida</taxon>
        <taxon>Trichomonadidae</taxon>
        <taxon>Trichomonas</taxon>
    </lineage>
</organism>
<feature type="repeat" description="TPR" evidence="2">
    <location>
        <begin position="391"/>
        <end position="424"/>
    </location>
</feature>
<dbReference type="GO" id="GO:0051301">
    <property type="term" value="P:cell division"/>
    <property type="evidence" value="ECO:0000318"/>
    <property type="project" value="GO_Central"/>
</dbReference>
<dbReference type="GO" id="GO:0031145">
    <property type="term" value="P:anaphase-promoting complex-dependent catabolic process"/>
    <property type="evidence" value="ECO:0000318"/>
    <property type="project" value="GO_Central"/>
</dbReference>
<accession>A2DMN4</accession>
<dbReference type="STRING" id="5722.A2DMN4"/>
<dbReference type="GO" id="GO:0005680">
    <property type="term" value="C:anaphase-promoting complex"/>
    <property type="evidence" value="ECO:0000318"/>
    <property type="project" value="GO_Central"/>
</dbReference>
<dbReference type="eggNOG" id="KOG1173">
    <property type="taxonomic scope" value="Eukaryota"/>
</dbReference>